<dbReference type="InterPro" id="IPR050336">
    <property type="entry name" value="Chromosome_partition/occlusion"/>
</dbReference>
<dbReference type="Pfam" id="PF02195">
    <property type="entry name" value="ParB_N"/>
    <property type="match status" value="1"/>
</dbReference>
<dbReference type="FunFam" id="1.10.10.2830:FF:000001">
    <property type="entry name" value="Chromosome partitioning protein ParB"/>
    <property type="match status" value="1"/>
</dbReference>
<evidence type="ECO:0000256" key="1">
    <source>
        <dbReference type="ARBA" id="ARBA00006295"/>
    </source>
</evidence>
<accession>A0A1G2GYD0</accession>
<sequence length="343" mass="39012">MSSQFLNNSIFWIEVDKISPNPFQPRKDFDEAGLKDLADSIRMYGVLQPLVVTRRESLKDDGGLVVDYELISGERRLRAAKLAGVREVPAIIRNDSNDARTKLELAIIENLQREDLNVLDRARAFKRLAEEFGFKHHQIGTKVGKSREYVSNSLRILTLSAEILQALSEGKINEGHTRPLLMLIDRPEEQMTLFKEIIYKKMSVRDAEAVSRRVAYDRARKKERMFDPDIVALEEKLAEKLGTRVHIEVSDRGGKVSIDFFTDDDLRTILELVESNSKKLPTEMLNKFAESQKNKPVAPKTMPVEMAAVGQEITPEEPVLSPLPPEPIEPPDDDLYSVRNFSI</sequence>
<gene>
    <name evidence="6" type="ORF">A3J04_04405</name>
</gene>
<organism evidence="6 7">
    <name type="scientific">Candidatus Ryanbacteria bacterium RIFCSPLOWO2_02_FULL_47_14</name>
    <dbReference type="NCBI Taxonomy" id="1802129"/>
    <lineage>
        <taxon>Bacteria</taxon>
        <taxon>Candidatus Ryaniibacteriota</taxon>
    </lineage>
</organism>
<reference evidence="6 7" key="1">
    <citation type="journal article" date="2016" name="Nat. Commun.">
        <title>Thousands of microbial genomes shed light on interconnected biogeochemical processes in an aquifer system.</title>
        <authorList>
            <person name="Anantharaman K."/>
            <person name="Brown C.T."/>
            <person name="Hug L.A."/>
            <person name="Sharon I."/>
            <person name="Castelle C.J."/>
            <person name="Probst A.J."/>
            <person name="Thomas B.C."/>
            <person name="Singh A."/>
            <person name="Wilkins M.J."/>
            <person name="Karaoz U."/>
            <person name="Brodie E.L."/>
            <person name="Williams K.H."/>
            <person name="Hubbard S.S."/>
            <person name="Banfield J.F."/>
        </authorList>
    </citation>
    <scope>NUCLEOTIDE SEQUENCE [LARGE SCALE GENOMIC DNA]</scope>
</reference>
<dbReference type="Gene3D" id="3.90.1530.30">
    <property type="match status" value="1"/>
</dbReference>
<dbReference type="PANTHER" id="PTHR33375:SF1">
    <property type="entry name" value="CHROMOSOME-PARTITIONING PROTEIN PARB-RELATED"/>
    <property type="match status" value="1"/>
</dbReference>
<dbReference type="STRING" id="1802129.A3J04_04405"/>
<dbReference type="PANTHER" id="PTHR33375">
    <property type="entry name" value="CHROMOSOME-PARTITIONING PROTEIN PARB-RELATED"/>
    <property type="match status" value="1"/>
</dbReference>
<evidence type="ECO:0000256" key="3">
    <source>
        <dbReference type="ARBA" id="ARBA00023125"/>
    </source>
</evidence>
<dbReference type="SUPFAM" id="SSF109709">
    <property type="entry name" value="KorB DNA-binding domain-like"/>
    <property type="match status" value="1"/>
</dbReference>
<proteinExistence type="inferred from homology"/>
<dbReference type="Gene3D" id="1.10.10.2830">
    <property type="match status" value="1"/>
</dbReference>
<evidence type="ECO:0000259" key="5">
    <source>
        <dbReference type="SMART" id="SM00470"/>
    </source>
</evidence>
<dbReference type="GO" id="GO:0003677">
    <property type="term" value="F:DNA binding"/>
    <property type="evidence" value="ECO:0007669"/>
    <property type="project" value="UniProtKB-KW"/>
</dbReference>
<dbReference type="InterPro" id="IPR041468">
    <property type="entry name" value="HTH_ParB/Spo0J"/>
</dbReference>
<protein>
    <recommendedName>
        <fullName evidence="5">ParB-like N-terminal domain-containing protein</fullName>
    </recommendedName>
</protein>
<dbReference type="FunFam" id="3.90.1530.30:FF:000001">
    <property type="entry name" value="Chromosome partitioning protein ParB"/>
    <property type="match status" value="1"/>
</dbReference>
<dbReference type="EMBL" id="MHNZ01000038">
    <property type="protein sequence ID" value="OGZ55080.1"/>
    <property type="molecule type" value="Genomic_DNA"/>
</dbReference>
<evidence type="ECO:0000256" key="2">
    <source>
        <dbReference type="ARBA" id="ARBA00022829"/>
    </source>
</evidence>
<dbReference type="InterPro" id="IPR036086">
    <property type="entry name" value="ParB/Sulfiredoxin_sf"/>
</dbReference>
<dbReference type="Proteomes" id="UP000177954">
    <property type="component" value="Unassembled WGS sequence"/>
</dbReference>
<dbReference type="GO" id="GO:0007059">
    <property type="term" value="P:chromosome segregation"/>
    <property type="evidence" value="ECO:0007669"/>
    <property type="project" value="UniProtKB-KW"/>
</dbReference>
<dbReference type="InterPro" id="IPR004437">
    <property type="entry name" value="ParB/RepB/Spo0J"/>
</dbReference>
<dbReference type="GO" id="GO:0005694">
    <property type="term" value="C:chromosome"/>
    <property type="evidence" value="ECO:0007669"/>
    <property type="project" value="TreeGrafter"/>
</dbReference>
<keyword evidence="2" id="KW-0159">Chromosome partition</keyword>
<dbReference type="NCBIfam" id="TIGR00180">
    <property type="entry name" value="parB_part"/>
    <property type="match status" value="1"/>
</dbReference>
<dbReference type="InterPro" id="IPR003115">
    <property type="entry name" value="ParB_N"/>
</dbReference>
<evidence type="ECO:0000313" key="7">
    <source>
        <dbReference type="Proteomes" id="UP000177954"/>
    </source>
</evidence>
<dbReference type="SMART" id="SM00470">
    <property type="entry name" value="ParB"/>
    <property type="match status" value="1"/>
</dbReference>
<keyword evidence="3" id="KW-0238">DNA-binding</keyword>
<evidence type="ECO:0000313" key="6">
    <source>
        <dbReference type="EMBL" id="OGZ55080.1"/>
    </source>
</evidence>
<comment type="caution">
    <text evidence="6">The sequence shown here is derived from an EMBL/GenBank/DDBJ whole genome shotgun (WGS) entry which is preliminary data.</text>
</comment>
<dbReference type="InterPro" id="IPR057240">
    <property type="entry name" value="ParB_dimer_C"/>
</dbReference>
<dbReference type="CDD" id="cd16393">
    <property type="entry name" value="SPO0J_N"/>
    <property type="match status" value="1"/>
</dbReference>
<name>A0A1G2GYD0_9BACT</name>
<feature type="region of interest" description="Disordered" evidence="4">
    <location>
        <begin position="315"/>
        <end position="343"/>
    </location>
</feature>
<dbReference type="AlphaFoldDB" id="A0A1G2GYD0"/>
<dbReference type="Pfam" id="PF17762">
    <property type="entry name" value="HTH_ParB"/>
    <property type="match status" value="1"/>
</dbReference>
<comment type="similarity">
    <text evidence="1">Belongs to the ParB family.</text>
</comment>
<feature type="domain" description="ParB-like N-terminal" evidence="5">
    <location>
        <begin position="11"/>
        <end position="111"/>
    </location>
</feature>
<evidence type="ECO:0000256" key="4">
    <source>
        <dbReference type="SAM" id="MobiDB-lite"/>
    </source>
</evidence>
<dbReference type="Pfam" id="PF23552">
    <property type="entry name" value="ParB_C"/>
    <property type="match status" value="1"/>
</dbReference>
<dbReference type="SUPFAM" id="SSF110849">
    <property type="entry name" value="ParB/Sulfiredoxin"/>
    <property type="match status" value="1"/>
</dbReference>